<dbReference type="InterPro" id="IPR050661">
    <property type="entry name" value="BglG_antiterminators"/>
</dbReference>
<dbReference type="PANTHER" id="PTHR30185:SF12">
    <property type="entry name" value="TRANSCRIPTIONAL REGULATOR MANR"/>
    <property type="match status" value="1"/>
</dbReference>
<feature type="domain" description="PRD" evidence="6">
    <location>
        <begin position="183"/>
        <end position="292"/>
    </location>
</feature>
<organism evidence="7 8">
    <name type="scientific">[Collinsella] massiliensis</name>
    <dbReference type="NCBI Taxonomy" id="1232426"/>
    <lineage>
        <taxon>Bacteria</taxon>
        <taxon>Bacillati</taxon>
        <taxon>Actinomycetota</taxon>
        <taxon>Coriobacteriia</taxon>
        <taxon>Coriobacteriales</taxon>
        <taxon>Coriobacteriaceae</taxon>
        <taxon>Enorma</taxon>
    </lineage>
</organism>
<dbReference type="Pfam" id="PF05043">
    <property type="entry name" value="Mga"/>
    <property type="match status" value="1"/>
</dbReference>
<name>A0A1Y3XXQ4_9ACTN</name>
<dbReference type="SUPFAM" id="SSF55804">
    <property type="entry name" value="Phoshotransferase/anion transport protein"/>
    <property type="match status" value="1"/>
</dbReference>
<dbReference type="InterPro" id="IPR013196">
    <property type="entry name" value="HTH_11"/>
</dbReference>
<proteinExistence type="predicted"/>
<keyword evidence="3" id="KW-0010">Activator</keyword>
<dbReference type="InterPro" id="IPR036388">
    <property type="entry name" value="WH-like_DNA-bd_sf"/>
</dbReference>
<dbReference type="SUPFAM" id="SSF63520">
    <property type="entry name" value="PTS-regulatory domain, PRD"/>
    <property type="match status" value="2"/>
</dbReference>
<feature type="domain" description="PTS EIIA type-2" evidence="5">
    <location>
        <begin position="512"/>
        <end position="650"/>
    </location>
</feature>
<dbReference type="Pfam" id="PF00874">
    <property type="entry name" value="PRD"/>
    <property type="match status" value="2"/>
</dbReference>
<keyword evidence="2" id="KW-0805">Transcription regulation</keyword>
<dbReference type="InterPro" id="IPR011608">
    <property type="entry name" value="PRD"/>
</dbReference>
<dbReference type="Gene3D" id="3.40.930.10">
    <property type="entry name" value="Mannitol-specific EII, Chain A"/>
    <property type="match status" value="1"/>
</dbReference>
<dbReference type="PANTHER" id="PTHR30185">
    <property type="entry name" value="CRYPTIC BETA-GLUCOSIDE BGL OPERON ANTITERMINATOR"/>
    <property type="match status" value="1"/>
</dbReference>
<evidence type="ECO:0000256" key="1">
    <source>
        <dbReference type="ARBA" id="ARBA00022737"/>
    </source>
</evidence>
<dbReference type="InterPro" id="IPR036634">
    <property type="entry name" value="PRD_sf"/>
</dbReference>
<dbReference type="EMBL" id="NFIE01000015">
    <property type="protein sequence ID" value="OUN87919.1"/>
    <property type="molecule type" value="Genomic_DNA"/>
</dbReference>
<dbReference type="InterPro" id="IPR036390">
    <property type="entry name" value="WH_DNA-bd_sf"/>
</dbReference>
<evidence type="ECO:0000256" key="4">
    <source>
        <dbReference type="ARBA" id="ARBA00023163"/>
    </source>
</evidence>
<dbReference type="PROSITE" id="PS51372">
    <property type="entry name" value="PRD_2"/>
    <property type="match status" value="2"/>
</dbReference>
<dbReference type="InterPro" id="IPR016152">
    <property type="entry name" value="PTrfase/Anion_transptr"/>
</dbReference>
<keyword evidence="1" id="KW-0677">Repeat</keyword>
<evidence type="ECO:0000313" key="8">
    <source>
        <dbReference type="Proteomes" id="UP000195781"/>
    </source>
</evidence>
<dbReference type="Gene3D" id="1.10.1790.10">
    <property type="entry name" value="PRD domain"/>
    <property type="match status" value="2"/>
</dbReference>
<evidence type="ECO:0000259" key="5">
    <source>
        <dbReference type="PROSITE" id="PS51094"/>
    </source>
</evidence>
<dbReference type="PROSITE" id="PS51094">
    <property type="entry name" value="PTS_EIIA_TYPE_2"/>
    <property type="match status" value="1"/>
</dbReference>
<dbReference type="Proteomes" id="UP000195781">
    <property type="component" value="Unassembled WGS sequence"/>
</dbReference>
<dbReference type="AlphaFoldDB" id="A0A1Y3XXQ4"/>
<dbReference type="Gene3D" id="1.10.10.10">
    <property type="entry name" value="Winged helix-like DNA-binding domain superfamily/Winged helix DNA-binding domain"/>
    <property type="match status" value="1"/>
</dbReference>
<protein>
    <submittedName>
        <fullName evidence="7">Uncharacterized protein</fullName>
    </submittedName>
</protein>
<dbReference type="SUPFAM" id="SSF46785">
    <property type="entry name" value="Winged helix' DNA-binding domain"/>
    <property type="match status" value="1"/>
</dbReference>
<comment type="caution">
    <text evidence="7">The sequence shown here is derived from an EMBL/GenBank/DDBJ whole genome shotgun (WGS) entry which is preliminary data.</text>
</comment>
<evidence type="ECO:0000259" key="6">
    <source>
        <dbReference type="PROSITE" id="PS51372"/>
    </source>
</evidence>
<reference evidence="8" key="1">
    <citation type="submission" date="2017-04" db="EMBL/GenBank/DDBJ databases">
        <title>Function of individual gut microbiota members based on whole genome sequencing of pure cultures obtained from chicken caecum.</title>
        <authorList>
            <person name="Medvecky M."/>
            <person name="Cejkova D."/>
            <person name="Polansky O."/>
            <person name="Karasova D."/>
            <person name="Kubasova T."/>
            <person name="Cizek A."/>
            <person name="Rychlik I."/>
        </authorList>
    </citation>
    <scope>NUCLEOTIDE SEQUENCE [LARGE SCALE GENOMIC DNA]</scope>
    <source>
        <strain evidence="8">An5</strain>
    </source>
</reference>
<dbReference type="CDD" id="cd00211">
    <property type="entry name" value="PTS_IIA_fru"/>
    <property type="match status" value="1"/>
</dbReference>
<dbReference type="OrthoDB" id="3175596at2"/>
<dbReference type="Pfam" id="PF08279">
    <property type="entry name" value="HTH_11"/>
    <property type="match status" value="1"/>
</dbReference>
<dbReference type="InterPro" id="IPR002178">
    <property type="entry name" value="PTS_EIIA_type-2_dom"/>
</dbReference>
<dbReference type="InterPro" id="IPR007737">
    <property type="entry name" value="Mga_HTH"/>
</dbReference>
<evidence type="ECO:0000256" key="2">
    <source>
        <dbReference type="ARBA" id="ARBA00023015"/>
    </source>
</evidence>
<keyword evidence="8" id="KW-1185">Reference proteome</keyword>
<evidence type="ECO:0000256" key="3">
    <source>
        <dbReference type="ARBA" id="ARBA00023159"/>
    </source>
</evidence>
<keyword evidence="4" id="KW-0804">Transcription</keyword>
<gene>
    <name evidence="7" type="ORF">B5G02_07055</name>
</gene>
<sequence>MAQPSYTDQELELLRALFQSNEPVSGKALAAQLGVSERTVRNRVGSINHKGEKPLVKSGRSGYTCDRVTVPAVLTLEERAPFSQPTPQTREERRAYALKRIIQNPGPLNIYDLCEELFVSTSTMRKELGRMMRTCAEYDLELSHTGDLLSIQGTEKNKRRLLSGLLYEETSVNFMSLDTIQHAFPDIDAVFIRDAVAETLEQARYFVNEYSLINLVLHIAIALDRIKGKGAQHATLPKTDGARESVLKPHEADMAASIARKLEDHFDVPFSGSEEYELALLLASRTTTLDYNADAGDDLSRYVDADCLALVDEIIGDVSMYYFIDLSEKEFYVRFALHIKNLLARARTESFARNPLTDEIKSSCPLLYDTAVGSAGIIKRRTGIQINDDEIAYIAFHLGSTIEAQKQLNSKVKTVLYCPAYYNIDKNLQEFLNKHFSDDVLVTNIVTTERALEHLAGADLIITTNPIAHAPAVPVLHVGIAPRDTDVPQVRAAVERVQRGKRREKFRRRLGELVKPELFATGEPVRTREEIIHAMSARLIELGYVNEGFEDDVLEREHLSSTAFGAVAVPHTMKPYANESSMSVLVPDEPVAWGDGTVSLVIMLAFSRGQRATFNELFDPLVSILIDPLNVRELAGIRDYQAFIDRLGDMLA</sequence>
<dbReference type="RefSeq" id="WP_094335721.1">
    <property type="nucleotide sequence ID" value="NZ_NFIE01000015.1"/>
</dbReference>
<accession>A0A1Y3XXQ4</accession>
<dbReference type="Pfam" id="PF00359">
    <property type="entry name" value="PTS_EIIA_2"/>
    <property type="match status" value="1"/>
</dbReference>
<evidence type="ECO:0000313" key="7">
    <source>
        <dbReference type="EMBL" id="OUN87919.1"/>
    </source>
</evidence>
<dbReference type="GO" id="GO:0006355">
    <property type="term" value="P:regulation of DNA-templated transcription"/>
    <property type="evidence" value="ECO:0007669"/>
    <property type="project" value="InterPro"/>
</dbReference>
<feature type="domain" description="PRD" evidence="6">
    <location>
        <begin position="302"/>
        <end position="408"/>
    </location>
</feature>